<dbReference type="Pfam" id="PF10453">
    <property type="entry name" value="NUFIP1"/>
    <property type="match status" value="1"/>
</dbReference>
<feature type="region of interest" description="Disordered" evidence="1">
    <location>
        <begin position="758"/>
        <end position="781"/>
    </location>
</feature>
<dbReference type="PANTHER" id="PTHR13309:SF0">
    <property type="entry name" value="FMR1-INTERACTING PROTEIN NUFIP1"/>
    <property type="match status" value="1"/>
</dbReference>
<dbReference type="InterPro" id="IPR013087">
    <property type="entry name" value="Znf_C2H2_type"/>
</dbReference>
<dbReference type="AlphaFoldDB" id="A0A131XRQ3"/>
<feature type="compositionally biased region" description="Low complexity" evidence="1">
    <location>
        <begin position="534"/>
        <end position="552"/>
    </location>
</feature>
<sequence>MSVAQRPSRPLLDNPFRPVPTEDPVYPSCYAAPVSLKAPYLDSPRTATTNKAHPEQPADIPAEIAKKNRLYAAARASGAPEDWEAFKRQRCHIGKLLRESRKANNRNNGDVKGRRVAFKTDFYCDACEVGFADGAELTGHISEHVPCDRDGCAFQACPQLVSLHVKLQHDTELIRRCGAATEEDAAEWRRQRRLRYPTLRNIEAKKAVEAELRERREMLGHGPEGRFPARRPKRKRQQRRSQRERAAEARPNQSAVVAPSVVETTTVAEATPPLPLSPFRGVGAAETQVKTEPVEMEEDKLRITDSESDAEVRPTEVATPAVGGALGSLMTCYDSDSDDGEPAAKRLVTETPVAAATPVPATALCDPVPACLPATPVAAPATTFGGTATSENTSVAVPSESRTNGPAKMPTASAHGPKRQRRGMQAHPNPVPLRRPTLLQKLLAPEIRHERNIVLQCVHYVVQNNFFVGQVSGKPLLKQPESLQEPVGQTAALPPPQSPDSTLEQATDQTTKLSQEQTSELAIKQSPDPAVKPLTSECSESTSSLASEQSAEPISITSEQTQLLEPTYEQSTDEVTKLTIEPTSKLALEQSAETLSEHSEQTLLLETTSEQSADEATKMSSESTSKCPQQTSAASEQTQFLEITSEQSTDEATKMCTEATSRGLEPTSDPISKEPAEHTSEQTELLGQTSEQSTEEAVNLSTERTSNLATKQLPELASGPTFNSSEQTSDPATKQLPELGSEQFTNKAVVMFLEPTSECSQQIADSARGPSSQLASGHGTK</sequence>
<feature type="compositionally biased region" description="Polar residues" evidence="1">
    <location>
        <begin position="758"/>
        <end position="775"/>
    </location>
</feature>
<feature type="domain" description="C2H2-type" evidence="2">
    <location>
        <begin position="124"/>
        <end position="144"/>
    </location>
</feature>
<name>A0A131XRQ3_IXORI</name>
<feature type="compositionally biased region" description="Polar residues" evidence="1">
    <location>
        <begin position="499"/>
        <end position="520"/>
    </location>
</feature>
<feature type="region of interest" description="Disordered" evidence="1">
    <location>
        <begin position="216"/>
        <end position="256"/>
    </location>
</feature>
<dbReference type="PROSITE" id="PS00028">
    <property type="entry name" value="ZINC_FINGER_C2H2_1"/>
    <property type="match status" value="1"/>
</dbReference>
<dbReference type="PANTHER" id="PTHR13309">
    <property type="entry name" value="NUCLEAR FRAGILE X MENTAL RETARDATION PROTEIN INTERACTING PROTEIN 1"/>
    <property type="match status" value="1"/>
</dbReference>
<feature type="compositionally biased region" description="Basic and acidic residues" evidence="1">
    <location>
        <begin position="299"/>
        <end position="313"/>
    </location>
</feature>
<feature type="region of interest" description="Disordered" evidence="1">
    <location>
        <begin position="287"/>
        <end position="313"/>
    </location>
</feature>
<feature type="compositionally biased region" description="Basic and acidic residues" evidence="1">
    <location>
        <begin position="671"/>
        <end position="681"/>
    </location>
</feature>
<feature type="compositionally biased region" description="Polar residues" evidence="1">
    <location>
        <begin position="682"/>
        <end position="710"/>
    </location>
</feature>
<proteinExistence type="evidence at transcript level"/>
<dbReference type="InterPro" id="IPR019496">
    <property type="entry name" value="NUFIP1_cons_dom"/>
</dbReference>
<dbReference type="EMBL" id="GEFM01005792">
    <property type="protein sequence ID" value="JAP70004.1"/>
    <property type="molecule type" value="mRNA"/>
</dbReference>
<dbReference type="GO" id="GO:0005634">
    <property type="term" value="C:nucleus"/>
    <property type="evidence" value="ECO:0007669"/>
    <property type="project" value="TreeGrafter"/>
</dbReference>
<feature type="region of interest" description="Disordered" evidence="1">
    <location>
        <begin position="383"/>
        <end position="433"/>
    </location>
</feature>
<protein>
    <recommendedName>
        <fullName evidence="2">C2H2-type domain-containing protein</fullName>
    </recommendedName>
</protein>
<feature type="compositionally biased region" description="Polar residues" evidence="1">
    <location>
        <begin position="390"/>
        <end position="404"/>
    </location>
</feature>
<feature type="compositionally biased region" description="Polar residues" evidence="1">
    <location>
        <begin position="720"/>
        <end position="732"/>
    </location>
</feature>
<accession>A0A131XRQ3</accession>
<dbReference type="GO" id="GO:0000492">
    <property type="term" value="P:box C/D snoRNP assembly"/>
    <property type="evidence" value="ECO:0007669"/>
    <property type="project" value="TreeGrafter"/>
</dbReference>
<dbReference type="InterPro" id="IPR039136">
    <property type="entry name" value="NUFIP1-like"/>
</dbReference>
<evidence type="ECO:0000259" key="2">
    <source>
        <dbReference type="PROSITE" id="PS00028"/>
    </source>
</evidence>
<feature type="compositionally biased region" description="Polar residues" evidence="1">
    <location>
        <begin position="555"/>
        <end position="570"/>
    </location>
</feature>
<feature type="compositionally biased region" description="Polar residues" evidence="1">
    <location>
        <begin position="601"/>
        <end position="611"/>
    </location>
</feature>
<dbReference type="GO" id="GO:0003723">
    <property type="term" value="F:RNA binding"/>
    <property type="evidence" value="ECO:0007669"/>
    <property type="project" value="InterPro"/>
</dbReference>
<evidence type="ECO:0000256" key="1">
    <source>
        <dbReference type="SAM" id="MobiDB-lite"/>
    </source>
</evidence>
<evidence type="ECO:0000313" key="3">
    <source>
        <dbReference type="EMBL" id="JAP70004.1"/>
    </source>
</evidence>
<organism evidence="3">
    <name type="scientific">Ixodes ricinus</name>
    <name type="common">Common tick</name>
    <name type="synonym">Acarus ricinus</name>
    <dbReference type="NCBI Taxonomy" id="34613"/>
    <lineage>
        <taxon>Eukaryota</taxon>
        <taxon>Metazoa</taxon>
        <taxon>Ecdysozoa</taxon>
        <taxon>Arthropoda</taxon>
        <taxon>Chelicerata</taxon>
        <taxon>Arachnida</taxon>
        <taxon>Acari</taxon>
        <taxon>Parasitiformes</taxon>
        <taxon>Ixodida</taxon>
        <taxon>Ixodoidea</taxon>
        <taxon>Ixodidae</taxon>
        <taxon>Ixodinae</taxon>
        <taxon>Ixodes</taxon>
    </lineage>
</organism>
<feature type="region of interest" description="Disordered" evidence="1">
    <location>
        <begin position="481"/>
        <end position="741"/>
    </location>
</feature>
<reference evidence="3" key="1">
    <citation type="submission" date="2016-02" db="EMBL/GenBank/DDBJ databases">
        <title>RNAseq analyses of the midgut from blood- or serum-fed Ixodes ricinus ticks.</title>
        <authorList>
            <person name="Perner J."/>
            <person name="Provaznik J."/>
            <person name="Schrenkova J."/>
            <person name="Urbanova V."/>
            <person name="Ribeiro J.M."/>
            <person name="Kopacek P."/>
        </authorList>
    </citation>
    <scope>NUCLEOTIDE SEQUENCE</scope>
    <source>
        <tissue evidence="3">Gut</tissue>
    </source>
</reference>
<feature type="compositionally biased region" description="Basic residues" evidence="1">
    <location>
        <begin position="228"/>
        <end position="240"/>
    </location>
</feature>
<feature type="compositionally biased region" description="Polar residues" evidence="1">
    <location>
        <begin position="618"/>
        <end position="647"/>
    </location>
</feature>